<evidence type="ECO:0000256" key="3">
    <source>
        <dbReference type="ARBA" id="ARBA00022989"/>
    </source>
</evidence>
<feature type="transmembrane region" description="Helical" evidence="5">
    <location>
        <begin position="202"/>
        <end position="226"/>
    </location>
</feature>
<dbReference type="GO" id="GO:0005886">
    <property type="term" value="C:plasma membrane"/>
    <property type="evidence" value="ECO:0007669"/>
    <property type="project" value="UniProtKB-SubCell"/>
</dbReference>
<dbReference type="AlphaFoldDB" id="A0A6G7PYY6"/>
<comment type="similarity">
    <text evidence="5">Belongs to the 4-toluene sulfonate uptake permease (TSUP) (TC 2.A.102) family.</text>
</comment>
<reference evidence="6 7" key="1">
    <citation type="submission" date="2020-02" db="EMBL/GenBank/DDBJ databases">
        <title>Genome analysis of Thermosulfuriphilus ammonigenes ST65T, an anaerobic thermophilic chemolithoautotrophic bacterium isolated from a deep-sea hydrothermal vent.</title>
        <authorList>
            <person name="Slobodkina G."/>
            <person name="Allioux M."/>
            <person name="Merkel A."/>
            <person name="Alain K."/>
            <person name="Jebbar M."/>
            <person name="Slobodkin A."/>
        </authorList>
    </citation>
    <scope>NUCLEOTIDE SEQUENCE [LARGE SCALE GENOMIC DNA]</scope>
    <source>
        <strain evidence="6 7">ST65</strain>
    </source>
</reference>
<gene>
    <name evidence="6" type="ORF">G4V39_09725</name>
</gene>
<dbReference type="PANTHER" id="PTHR43701:SF5">
    <property type="entry name" value="MEMBRANE TRANSPORTER PROTEIN-RELATED"/>
    <property type="match status" value="1"/>
</dbReference>
<comment type="subcellular location">
    <subcellularLocation>
        <location evidence="5">Cell membrane</location>
        <topology evidence="5">Multi-pass membrane protein</topology>
    </subcellularLocation>
    <subcellularLocation>
        <location evidence="1">Membrane</location>
        <topology evidence="1">Multi-pass membrane protein</topology>
    </subcellularLocation>
</comment>
<feature type="transmembrane region" description="Helical" evidence="5">
    <location>
        <begin position="168"/>
        <end position="190"/>
    </location>
</feature>
<feature type="transmembrane region" description="Helical" evidence="5">
    <location>
        <begin position="238"/>
        <end position="258"/>
    </location>
</feature>
<dbReference type="EMBL" id="CP048877">
    <property type="protein sequence ID" value="QIJ72904.1"/>
    <property type="molecule type" value="Genomic_DNA"/>
</dbReference>
<evidence type="ECO:0000313" key="7">
    <source>
        <dbReference type="Proteomes" id="UP000502179"/>
    </source>
</evidence>
<feature type="transmembrane region" description="Helical" evidence="5">
    <location>
        <begin position="44"/>
        <end position="69"/>
    </location>
</feature>
<protein>
    <recommendedName>
        <fullName evidence="5">Probable membrane transporter protein</fullName>
    </recommendedName>
</protein>
<feature type="transmembrane region" description="Helical" evidence="5">
    <location>
        <begin position="81"/>
        <end position="103"/>
    </location>
</feature>
<feature type="transmembrane region" description="Helical" evidence="5">
    <location>
        <begin position="270"/>
        <end position="294"/>
    </location>
</feature>
<name>A0A6G7PYY6_9BACT</name>
<evidence type="ECO:0000256" key="2">
    <source>
        <dbReference type="ARBA" id="ARBA00022692"/>
    </source>
</evidence>
<evidence type="ECO:0000256" key="1">
    <source>
        <dbReference type="ARBA" id="ARBA00004141"/>
    </source>
</evidence>
<dbReference type="InterPro" id="IPR051598">
    <property type="entry name" value="TSUP/Inactive_protease-like"/>
</dbReference>
<sequence length="296" mass="32251">MTFPVSGVSTWVFLPPLVTFILGFFGAMAGITGAFLLLPFQMSVLGYVTPAVSATNLLYNLWAIPGALYRYIREGRMNWPLALVMTSGTIPGMFGGYLIRVFYLPDPRRFKALVGAVLLYLAGRLFSDLVRERGERGPVTRVTGIRLGIRYLSFDYGRRTYRIDPRPLFGLSLLVGLVGGAYGIGGGAILSPFCVAVLKLPVYAVASASLFTTLASSVAGVIFYSVGPSSGPETRPDWLLAALFGLGGLMGTYLGARLQKYIPERPIKVGLLLVVLFVGGRYLWQTLPLVFAWMQR</sequence>
<dbReference type="Pfam" id="PF01925">
    <property type="entry name" value="TauE"/>
    <property type="match status" value="1"/>
</dbReference>
<evidence type="ECO:0000256" key="5">
    <source>
        <dbReference type="RuleBase" id="RU363041"/>
    </source>
</evidence>
<accession>A0A6G7PYY6</accession>
<dbReference type="InterPro" id="IPR002781">
    <property type="entry name" value="TM_pro_TauE-like"/>
</dbReference>
<dbReference type="PANTHER" id="PTHR43701">
    <property type="entry name" value="MEMBRANE TRANSPORTER PROTEIN MJ0441-RELATED"/>
    <property type="match status" value="1"/>
</dbReference>
<dbReference type="Proteomes" id="UP000502179">
    <property type="component" value="Chromosome"/>
</dbReference>
<evidence type="ECO:0000313" key="6">
    <source>
        <dbReference type="EMBL" id="QIJ72904.1"/>
    </source>
</evidence>
<keyword evidence="5" id="KW-1003">Cell membrane</keyword>
<proteinExistence type="inferred from homology"/>
<keyword evidence="4 5" id="KW-0472">Membrane</keyword>
<feature type="transmembrane region" description="Helical" evidence="5">
    <location>
        <begin position="12"/>
        <end position="38"/>
    </location>
</feature>
<keyword evidence="7" id="KW-1185">Reference proteome</keyword>
<evidence type="ECO:0000256" key="4">
    <source>
        <dbReference type="ARBA" id="ARBA00023136"/>
    </source>
</evidence>
<keyword evidence="3 5" id="KW-1133">Transmembrane helix</keyword>
<organism evidence="6 7">
    <name type="scientific">Thermosulfuriphilus ammonigenes</name>
    <dbReference type="NCBI Taxonomy" id="1936021"/>
    <lineage>
        <taxon>Bacteria</taxon>
        <taxon>Pseudomonadati</taxon>
        <taxon>Thermodesulfobacteriota</taxon>
        <taxon>Thermodesulfobacteria</taxon>
        <taxon>Thermodesulfobacteriales</taxon>
        <taxon>Thermodesulfobacteriaceae</taxon>
        <taxon>Thermosulfuriphilus</taxon>
    </lineage>
</organism>
<keyword evidence="2 5" id="KW-0812">Transmembrane</keyword>
<dbReference type="KEGG" id="tav:G4V39_09725"/>